<organism evidence="2">
    <name type="scientific">marine sediment metagenome</name>
    <dbReference type="NCBI Taxonomy" id="412755"/>
    <lineage>
        <taxon>unclassified sequences</taxon>
        <taxon>metagenomes</taxon>
        <taxon>ecological metagenomes</taxon>
    </lineage>
</organism>
<proteinExistence type="predicted"/>
<evidence type="ECO:0000256" key="1">
    <source>
        <dbReference type="SAM" id="MobiDB-lite"/>
    </source>
</evidence>
<protein>
    <submittedName>
        <fullName evidence="2">Uncharacterized protein</fullName>
    </submittedName>
</protein>
<comment type="caution">
    <text evidence="2">The sequence shown here is derived from an EMBL/GenBank/DDBJ whole genome shotgun (WGS) entry which is preliminary data.</text>
</comment>
<gene>
    <name evidence="2" type="ORF">LCGC14_3082000</name>
</gene>
<dbReference type="EMBL" id="LAZR01065857">
    <property type="protein sequence ID" value="KKK54705.1"/>
    <property type="molecule type" value="Genomic_DNA"/>
</dbReference>
<name>A0A0F8X1K7_9ZZZZ</name>
<dbReference type="AlphaFoldDB" id="A0A0F8X1K7"/>
<sequence>MTEKNRYDTSVSGLTTPSDKVRDKPPLLSDNPYQEYDWRKERLYGTNQDHKTVNTHHGAFESGKKAQRDVDIKFYEGRMSPPEINAWLKEKGACVKKDNPLLITCGHAQMTAARYSQTVTCPLIKAGYTRTKPLRMEEK</sequence>
<accession>A0A0F8X1K7</accession>
<feature type="compositionally biased region" description="Polar residues" evidence="1">
    <location>
        <begin position="8"/>
        <end position="18"/>
    </location>
</feature>
<evidence type="ECO:0000313" key="2">
    <source>
        <dbReference type="EMBL" id="KKK54705.1"/>
    </source>
</evidence>
<reference evidence="2" key="1">
    <citation type="journal article" date="2015" name="Nature">
        <title>Complex archaea that bridge the gap between prokaryotes and eukaryotes.</title>
        <authorList>
            <person name="Spang A."/>
            <person name="Saw J.H."/>
            <person name="Jorgensen S.L."/>
            <person name="Zaremba-Niedzwiedzka K."/>
            <person name="Martijn J."/>
            <person name="Lind A.E."/>
            <person name="van Eijk R."/>
            <person name="Schleper C."/>
            <person name="Guy L."/>
            <person name="Ettema T.J."/>
        </authorList>
    </citation>
    <scope>NUCLEOTIDE SEQUENCE</scope>
</reference>
<feature type="region of interest" description="Disordered" evidence="1">
    <location>
        <begin position="1"/>
        <end position="32"/>
    </location>
</feature>